<dbReference type="EMBL" id="SSMQ01000032">
    <property type="protein sequence ID" value="TKD03106.1"/>
    <property type="molecule type" value="Genomic_DNA"/>
</dbReference>
<feature type="domain" description="DUF58" evidence="1">
    <location>
        <begin position="56"/>
        <end position="267"/>
    </location>
</feature>
<reference evidence="2 3" key="1">
    <citation type="submission" date="2019-04" db="EMBL/GenBank/DDBJ databases">
        <authorList>
            <person name="Li Y."/>
            <person name="Wang J."/>
        </authorList>
    </citation>
    <scope>NUCLEOTIDE SEQUENCE [LARGE SCALE GENOMIC DNA]</scope>
    <source>
        <strain evidence="2 3">DSM 14668</strain>
    </source>
</reference>
<dbReference type="Proteomes" id="UP000309215">
    <property type="component" value="Unassembled WGS sequence"/>
</dbReference>
<evidence type="ECO:0000313" key="3">
    <source>
        <dbReference type="Proteomes" id="UP000309215"/>
    </source>
</evidence>
<evidence type="ECO:0000259" key="1">
    <source>
        <dbReference type="Pfam" id="PF01882"/>
    </source>
</evidence>
<dbReference type="Gene3D" id="3.40.50.410">
    <property type="entry name" value="von Willebrand factor, type A domain"/>
    <property type="match status" value="1"/>
</dbReference>
<organism evidence="2 3">
    <name type="scientific">Polyangium fumosum</name>
    <dbReference type="NCBI Taxonomy" id="889272"/>
    <lineage>
        <taxon>Bacteria</taxon>
        <taxon>Pseudomonadati</taxon>
        <taxon>Myxococcota</taxon>
        <taxon>Polyangia</taxon>
        <taxon>Polyangiales</taxon>
        <taxon>Polyangiaceae</taxon>
        <taxon>Polyangium</taxon>
    </lineage>
</organism>
<name>A0A4U1J915_9BACT</name>
<sequence>MAELRPSPRSGTDGIPIDWGSLAPLRLRARTLAEGVYAGGHRSVRKGPGVEFGGHRPYVPGDDLRFFDRRALLRHDRMMVREFETETDRALWLCVDATASMAYRSSRAPGAKLAYGALVAAALARVALSTGDPVGLAWIGGWGTMPLPASSGREAFDRVAGALEGAAAAGDASADEAAMERALAPVARRARRGAVIVLVSDFVDLPERALSAFTALGAGGRSLVALRVLDPNEADLGFSGHVRLRASEGDVVVETDAEEVRAVYRERIAGIAERWSKELSARGGRWVEATTDKSPADVVREVVRAVAEARA</sequence>
<dbReference type="PANTHER" id="PTHR33608:SF7">
    <property type="entry name" value="DUF58 DOMAIN-CONTAINING PROTEIN"/>
    <property type="match status" value="1"/>
</dbReference>
<dbReference type="SUPFAM" id="SSF53300">
    <property type="entry name" value="vWA-like"/>
    <property type="match status" value="1"/>
</dbReference>
<evidence type="ECO:0000313" key="2">
    <source>
        <dbReference type="EMBL" id="TKD03106.1"/>
    </source>
</evidence>
<dbReference type="AlphaFoldDB" id="A0A4U1J915"/>
<comment type="caution">
    <text evidence="2">The sequence shown here is derived from an EMBL/GenBank/DDBJ whole genome shotgun (WGS) entry which is preliminary data.</text>
</comment>
<proteinExistence type="predicted"/>
<dbReference type="OrthoDB" id="5503954at2"/>
<dbReference type="InterPro" id="IPR036465">
    <property type="entry name" value="vWFA_dom_sf"/>
</dbReference>
<protein>
    <submittedName>
        <fullName evidence="2">DUF58 domain-containing protein</fullName>
    </submittedName>
</protein>
<dbReference type="RefSeq" id="WP_136932086.1">
    <property type="nucleotide sequence ID" value="NZ_SSMQ01000032.1"/>
</dbReference>
<dbReference type="Pfam" id="PF01882">
    <property type="entry name" value="DUF58"/>
    <property type="match status" value="1"/>
</dbReference>
<dbReference type="PANTHER" id="PTHR33608">
    <property type="entry name" value="BLL2464 PROTEIN"/>
    <property type="match status" value="1"/>
</dbReference>
<keyword evidence="3" id="KW-1185">Reference proteome</keyword>
<accession>A0A4U1J915</accession>
<gene>
    <name evidence="2" type="ORF">E8A74_27675</name>
</gene>
<dbReference type="InterPro" id="IPR002881">
    <property type="entry name" value="DUF58"/>
</dbReference>